<dbReference type="GO" id="GO:0019867">
    <property type="term" value="C:outer membrane"/>
    <property type="evidence" value="ECO:0007669"/>
    <property type="project" value="InterPro"/>
</dbReference>
<dbReference type="OrthoDB" id="333971at2"/>
<comment type="caution">
    <text evidence="4">The sequence shown here is derived from an EMBL/GenBank/DDBJ whole genome shotgun (WGS) entry which is preliminary data.</text>
</comment>
<dbReference type="InterPro" id="IPR000184">
    <property type="entry name" value="Bac_surfAg_D15"/>
</dbReference>
<protein>
    <recommendedName>
        <fullName evidence="3">Bacterial surface antigen (D15) domain-containing protein</fullName>
    </recommendedName>
</protein>
<evidence type="ECO:0000313" key="5">
    <source>
        <dbReference type="Proteomes" id="UP000308528"/>
    </source>
</evidence>
<dbReference type="EMBL" id="SRSF01000011">
    <property type="protein sequence ID" value="THH35596.1"/>
    <property type="molecule type" value="Genomic_DNA"/>
</dbReference>
<evidence type="ECO:0000313" key="4">
    <source>
        <dbReference type="EMBL" id="THH35596.1"/>
    </source>
</evidence>
<dbReference type="AlphaFoldDB" id="A0A4S4N8Q1"/>
<dbReference type="Gene3D" id="2.40.160.50">
    <property type="entry name" value="membrane protein fhac: a member of the omp85/tpsb transporter family"/>
    <property type="match status" value="1"/>
</dbReference>
<accession>A0A4S4N8Q1</accession>
<dbReference type="InterPro" id="IPR029052">
    <property type="entry name" value="Metallo-depent_PP-like"/>
</dbReference>
<dbReference type="Gene3D" id="3.60.21.10">
    <property type="match status" value="1"/>
</dbReference>
<feature type="domain" description="Bacterial surface antigen (D15)" evidence="3">
    <location>
        <begin position="900"/>
        <end position="1187"/>
    </location>
</feature>
<proteinExistence type="predicted"/>
<organism evidence="4 5">
    <name type="scientific">Neolewinella litorea</name>
    <dbReference type="NCBI Taxonomy" id="2562452"/>
    <lineage>
        <taxon>Bacteria</taxon>
        <taxon>Pseudomonadati</taxon>
        <taxon>Bacteroidota</taxon>
        <taxon>Saprospiria</taxon>
        <taxon>Saprospirales</taxon>
        <taxon>Lewinellaceae</taxon>
        <taxon>Neolewinella</taxon>
    </lineage>
</organism>
<gene>
    <name evidence="4" type="ORF">E4021_16030</name>
</gene>
<comment type="subcellular location">
    <subcellularLocation>
        <location evidence="1">Membrane</location>
    </subcellularLocation>
</comment>
<evidence type="ECO:0000256" key="2">
    <source>
        <dbReference type="ARBA" id="ARBA00023136"/>
    </source>
</evidence>
<evidence type="ECO:0000259" key="3">
    <source>
        <dbReference type="Pfam" id="PF01103"/>
    </source>
</evidence>
<dbReference type="SUPFAM" id="SSF56300">
    <property type="entry name" value="Metallo-dependent phosphatases"/>
    <property type="match status" value="1"/>
</dbReference>
<dbReference type="Proteomes" id="UP000308528">
    <property type="component" value="Unassembled WGS sequence"/>
</dbReference>
<sequence length="1230" mass="137019">MNSTAPIYSAMNKLLVLAGLLLVAPTLLPAQLRLLVAGNTYNATPAFYEALGTRIDVPGDPVAVLLAGDYFPVCTEAMLAYGAGGESDAAAFPTLAPLLQLIRDHPRTQFYLLPGDRDWDKSGRNGLACVQALESYLENQNLDNLHWPLNKGCPGPETVELSPTVRLLMLNTQWWNHPFEKPIPADAECDFAEPTIAFDEIVSTIDEHLDQNIIFAGHYPPVSQGRYGGKFPLRDHFLPPVAGSFALSYRQNVGTPEELTNVRFAELADKLKDYNSQFEGLLFIGAQDQSQQLLRFGRNYIVNAGAAGPGAWVARHKPALHTSRAPGFTELRFATDGSVDYRYVTANPGEWTTRLYRSPCEESGGELPRNPAYPPCPTDTVASPEVVPPATPTVQLAAGPQYRRSALGEWFLGRHYRDVWTTEVEVPVLRLSEVSGGLQPVREGGGRQTTSLVLQAPGGESYAFRSVDKDPSGTFSYELRNTLIGDAVRDQTSSGHPYGGVIVAPLLEEIDILHATPTLYSLAPDPLLGDYNATFGNMLGTLEIRPQGDSRKQSREGTFGADEVLKSFELFRGRFDDQEVRIDDAEFVRARLFDLLIGDWSKHEDNWKWARYEEGGVDRIRPIPRDRDNAFSRLDGLFPWLASRRWAVPNLENFGYGQPDIRSLTFQARHMDRLLLSGVSRETYREQAAMVQSALTDEVLARAVAQVPDPVSDGPQSEKYRREQAILLEKLKRRRDDLPAYADAYYALHARIVDVVGTNDEEAFLLEALPDGRLTVTVIDLKGKSEGQVLYQRTFLPGETEEVRVYGLGDDDTFATRGEVGDEIRVRLIGGKGDDAFNAGHPNDYPEKVFVYDDQDAAEPDVAVPGLKFVKSWRDELYYYDRTAFKYNTLTPLASAGFNTYNGAQLGVGLTYTRRSFTRRDFSTRYRFFAQASSLGNAALDASVEFGEVLRYADLVLASRLGRPDLYNFFYGLGNTSVQDPNLDRNVYYLVSLQHFSVEGALRRRFAGRSFVSLSTGYQNNKTTDREGTILDRPDRLYGDGDLVFAYLEPEMVVDLRDHPIFPSKGVMLEAGHKQAYGKDEAANFGVSRIAAEIHFSTRRFPISLSFRTGYASSSGKAPFYELPSLGRQNGLRGFQRHRFVGDGYFFYNTEFRTPLALIRSRIAPFAIGIRAFYDRGKILQDGEEPSDYHSAYGGGFYVIPLSRSFTVSMLLGFSEEETGLVQLGVGTNF</sequence>
<reference evidence="4 5" key="1">
    <citation type="submission" date="2019-04" db="EMBL/GenBank/DDBJ databases">
        <title>Lewinella litorea sp. nov., isolated from a marine sand.</title>
        <authorList>
            <person name="Yoon J.-H."/>
        </authorList>
    </citation>
    <scope>NUCLEOTIDE SEQUENCE [LARGE SCALE GENOMIC DNA]</scope>
    <source>
        <strain evidence="4 5">HSMS-39</strain>
    </source>
</reference>
<dbReference type="Pfam" id="PF01103">
    <property type="entry name" value="Omp85"/>
    <property type="match status" value="1"/>
</dbReference>
<keyword evidence="2" id="KW-0472">Membrane</keyword>
<name>A0A4S4N8Q1_9BACT</name>
<keyword evidence="5" id="KW-1185">Reference proteome</keyword>
<evidence type="ECO:0000256" key="1">
    <source>
        <dbReference type="ARBA" id="ARBA00004370"/>
    </source>
</evidence>